<evidence type="ECO:0000313" key="2">
    <source>
        <dbReference type="Proteomes" id="UP001160550"/>
    </source>
</evidence>
<evidence type="ECO:0000313" key="1">
    <source>
        <dbReference type="EMBL" id="MDH7453571.1"/>
    </source>
</evidence>
<organism evidence="1 2">
    <name type="scientific">Luteimonas composti</name>
    <dbReference type="NCBI Taxonomy" id="398257"/>
    <lineage>
        <taxon>Bacteria</taxon>
        <taxon>Pseudomonadati</taxon>
        <taxon>Pseudomonadota</taxon>
        <taxon>Gammaproteobacteria</taxon>
        <taxon>Lysobacterales</taxon>
        <taxon>Lysobacteraceae</taxon>
        <taxon>Luteimonas</taxon>
    </lineage>
</organism>
<proteinExistence type="predicted"/>
<reference evidence="1" key="2">
    <citation type="submission" date="2023-04" db="EMBL/GenBank/DDBJ databases">
        <authorList>
            <person name="Sun J.-Q."/>
        </authorList>
    </citation>
    <scope>NUCLEOTIDE SEQUENCE</scope>
    <source>
        <strain evidence="1">CC-YY355</strain>
    </source>
</reference>
<comment type="caution">
    <text evidence="1">The sequence shown here is derived from an EMBL/GenBank/DDBJ whole genome shotgun (WGS) entry which is preliminary data.</text>
</comment>
<sequence length="73" mass="8202">MSTAQERLDLYLAAEARILTAGFSVQLDVRRRQEAELAEIRKAIASLQREVAAEQGPRPGRGSLRYVTTVFNR</sequence>
<protein>
    <recommendedName>
        <fullName evidence="3">Primosomal replication protein PriB/PriC domain protein</fullName>
    </recommendedName>
</protein>
<name>A0ABT6MSE0_9GAMM</name>
<dbReference type="Proteomes" id="UP001160550">
    <property type="component" value="Unassembled WGS sequence"/>
</dbReference>
<reference evidence="1" key="1">
    <citation type="journal article" date="2007" name="Int. J. Syst. Evol. Microbiol.">
        <title>Luteimonas composti sp. nov., a moderately thermophilic bacterium isolated from food waste.</title>
        <authorList>
            <person name="Young C.C."/>
            <person name="Kampfer P."/>
            <person name="Chen W.M."/>
            <person name="Yen W.S."/>
            <person name="Arun A.B."/>
            <person name="Lai W.A."/>
            <person name="Shen F.T."/>
            <person name="Rekha P.D."/>
            <person name="Lin K.Y."/>
            <person name="Chou J.H."/>
        </authorList>
    </citation>
    <scope>NUCLEOTIDE SEQUENCE</scope>
    <source>
        <strain evidence="1">CC-YY355</strain>
    </source>
</reference>
<keyword evidence="2" id="KW-1185">Reference proteome</keyword>
<dbReference type="RefSeq" id="WP_280942790.1">
    <property type="nucleotide sequence ID" value="NZ_JARYGX010000021.1"/>
</dbReference>
<evidence type="ECO:0008006" key="3">
    <source>
        <dbReference type="Google" id="ProtNLM"/>
    </source>
</evidence>
<dbReference type="EMBL" id="JARYGX010000021">
    <property type="protein sequence ID" value="MDH7453571.1"/>
    <property type="molecule type" value="Genomic_DNA"/>
</dbReference>
<accession>A0ABT6MSE0</accession>
<gene>
    <name evidence="1" type="ORF">QF205_10905</name>
</gene>